<keyword evidence="3 8" id="KW-0812">Transmembrane</keyword>
<dbReference type="VEuPathDB" id="FungiDB:GVI51_G04257"/>
<feature type="transmembrane region" description="Helical" evidence="8">
    <location>
        <begin position="648"/>
        <end position="666"/>
    </location>
</feature>
<comment type="similarity">
    <text evidence="6">Belongs to the ThrE exporter (TC 2.A.79) family.</text>
</comment>
<name>A0A0W0D606_CANGB</name>
<feature type="transmembrane region" description="Helical" evidence="8">
    <location>
        <begin position="583"/>
        <end position="604"/>
    </location>
</feature>
<keyword evidence="4 8" id="KW-1133">Transmembrane helix</keyword>
<feature type="compositionally biased region" description="Basic and acidic residues" evidence="7">
    <location>
        <begin position="1"/>
        <end position="28"/>
    </location>
</feature>
<proteinExistence type="inferred from homology"/>
<dbReference type="GO" id="GO:0016020">
    <property type="term" value="C:membrane"/>
    <property type="evidence" value="ECO:0007669"/>
    <property type="project" value="UniProtKB-SubCell"/>
</dbReference>
<comment type="subcellular location">
    <subcellularLocation>
        <location evidence="1">Membrane</location>
        <topology evidence="1">Multi-pass membrane protein</topology>
    </subcellularLocation>
</comment>
<dbReference type="VEuPathDB" id="FungiDB:GW608_G04235"/>
<dbReference type="InterPro" id="IPR010619">
    <property type="entry name" value="ThrE-like_N"/>
</dbReference>
<feature type="transmembrane region" description="Helical" evidence="8">
    <location>
        <begin position="751"/>
        <end position="776"/>
    </location>
</feature>
<dbReference type="VEuPathDB" id="FungiDB:B1J91_G04433g"/>
<evidence type="ECO:0000256" key="7">
    <source>
        <dbReference type="SAM" id="MobiDB-lite"/>
    </source>
</evidence>
<keyword evidence="5 8" id="KW-0472">Membrane</keyword>
<sequence>MADSGDKDVSKSVRFDKESIESKKRSSVDDSASSYSSSSSGQDRSEGKRNNVKFSTEDSDDEDGNLFSRMIKNLKSNGGAGLAPGLSKANSNQEKTDLEDNDNVVTGHSDDIPMEDFTSEAQNILQGHSNLTPAQIEALNGQGLSDIETTASSTDLNFLAPAIDHFDDFDGDGEEENDGFVDTHGYVAPPTQVRGGVLGSLLKLYQEQDNATIETSSMYSQSSYGESTANLMSIDSGETEVPSEHKPKDHKNVFMRSGGKVAGLAMNAPGQIYGHGSKAAGHIYGHGRKGAGHIYNQGKKGAGHIYSQKNKLSSADLSTEGLKKSGHKAKKVAGKMPKLRKRMLAEAKITVHIAELLQRQRFILRMCKALMLYGAPTHRLEEYMIMTSRVLEIDGQYLYLPGCMIVSFGDATTRTSEVQLVRCTQGLNLWKLHQVHGVYKKVIHDQMGADEGNIEIDRILREKNLYPPWVCVFLYGFCSAMVTPYAFGGHWVNLAITFFMGSCVGMMQFILSEKSLMYSNVFEITASIVVSFCGRAFGSIPNSNICFGAITQGSLALILPGYIILCGSLELQSRSLVAGSVRMFYAIIYSLFLGFGITLGAALFGWMYKGATNEISCGYPISPWFRFLFVPAFTIGISLINQANWTQLPAMVFISCTGYVVTYWSGKHFQNSTEFTAALASFVIGILGNLYSRIWQGLAVSAMLPAIFVQVPSGIASQNSLLSGLQSANQIVGRNGTNAVQTVDLSNSMSFGITMIEVSIGISVGLFASTLCVYPFGKKKTGLFSL</sequence>
<evidence type="ECO:0000256" key="5">
    <source>
        <dbReference type="ARBA" id="ARBA00023136"/>
    </source>
</evidence>
<dbReference type="InterPro" id="IPR051361">
    <property type="entry name" value="ThrE/Ser_Exporter"/>
</dbReference>
<comment type="caution">
    <text evidence="11">The sequence shown here is derived from an EMBL/GenBank/DDBJ whole genome shotgun (WGS) entry which is preliminary data.</text>
</comment>
<feature type="transmembrane region" description="Helical" evidence="8">
    <location>
        <begin position="518"/>
        <end position="537"/>
    </location>
</feature>
<evidence type="ECO:0000259" key="10">
    <source>
        <dbReference type="Pfam" id="PF12821"/>
    </source>
</evidence>
<feature type="transmembrane region" description="Helical" evidence="8">
    <location>
        <begin position="624"/>
        <end position="641"/>
    </location>
</feature>
<feature type="transmembrane region" description="Helical" evidence="8">
    <location>
        <begin position="465"/>
        <end position="485"/>
    </location>
</feature>
<gene>
    <name evidence="11" type="ORF">AO440_001665</name>
</gene>
<organism evidence="11 12">
    <name type="scientific">Candida glabrata</name>
    <name type="common">Yeast</name>
    <name type="synonym">Torulopsis glabrata</name>
    <dbReference type="NCBI Taxonomy" id="5478"/>
    <lineage>
        <taxon>Eukaryota</taxon>
        <taxon>Fungi</taxon>
        <taxon>Dikarya</taxon>
        <taxon>Ascomycota</taxon>
        <taxon>Saccharomycotina</taxon>
        <taxon>Saccharomycetes</taxon>
        <taxon>Saccharomycetales</taxon>
        <taxon>Saccharomycetaceae</taxon>
        <taxon>Nakaseomyces</taxon>
    </lineage>
</organism>
<feature type="transmembrane region" description="Helical" evidence="8">
    <location>
        <begin position="672"/>
        <end position="691"/>
    </location>
</feature>
<feature type="domain" description="Threonine/serine exporter-like N-terminal" evidence="9">
    <location>
        <begin position="361"/>
        <end position="603"/>
    </location>
</feature>
<protein>
    <recommendedName>
        <fullName evidence="2">Pheromone-regulated membrane protein 10</fullName>
    </recommendedName>
</protein>
<feature type="region of interest" description="Disordered" evidence="7">
    <location>
        <begin position="1"/>
        <end position="65"/>
    </location>
</feature>
<evidence type="ECO:0000313" key="12">
    <source>
        <dbReference type="Proteomes" id="UP000054886"/>
    </source>
</evidence>
<evidence type="ECO:0000313" key="11">
    <source>
        <dbReference type="EMBL" id="KTB07577.1"/>
    </source>
</evidence>
<reference evidence="11 12" key="1">
    <citation type="submission" date="2015-10" db="EMBL/GenBank/DDBJ databases">
        <title>Draft genomes sequences of Candida glabrata isolates 1A, 1B, 2A, 2B, 3A and 3B.</title>
        <authorList>
            <person name="Haavelsrud O.E."/>
            <person name="Gaustad P."/>
        </authorList>
    </citation>
    <scope>NUCLEOTIDE SEQUENCE [LARGE SCALE GENOMIC DNA]</scope>
    <source>
        <strain evidence="11">910700640</strain>
    </source>
</reference>
<evidence type="ECO:0000256" key="3">
    <source>
        <dbReference type="ARBA" id="ARBA00022692"/>
    </source>
</evidence>
<dbReference type="VEuPathDB" id="FungiDB:GWK60_G04235"/>
<dbReference type="PANTHER" id="PTHR31082:SF4">
    <property type="entry name" value="PHEROMONE-REGULATED MEMBRANE PROTEIN 10"/>
    <property type="match status" value="1"/>
</dbReference>
<evidence type="ECO:0000256" key="8">
    <source>
        <dbReference type="SAM" id="Phobius"/>
    </source>
</evidence>
<evidence type="ECO:0000259" key="9">
    <source>
        <dbReference type="Pfam" id="PF06738"/>
    </source>
</evidence>
<dbReference type="Pfam" id="PF06738">
    <property type="entry name" value="ThrE"/>
    <property type="match status" value="1"/>
</dbReference>
<dbReference type="GO" id="GO:0022857">
    <property type="term" value="F:transmembrane transporter activity"/>
    <property type="evidence" value="ECO:0007669"/>
    <property type="project" value="InterPro"/>
</dbReference>
<dbReference type="Proteomes" id="UP000054886">
    <property type="component" value="Unassembled WGS sequence"/>
</dbReference>
<accession>A0A0W0D606</accession>
<dbReference type="PANTHER" id="PTHR31082">
    <property type="entry name" value="PHEROMONE-REGULATED MEMBRANE PROTEIN 10"/>
    <property type="match status" value="1"/>
</dbReference>
<dbReference type="Pfam" id="PF12821">
    <property type="entry name" value="ThrE_2"/>
    <property type="match status" value="1"/>
</dbReference>
<evidence type="ECO:0000256" key="2">
    <source>
        <dbReference type="ARBA" id="ARBA00019535"/>
    </source>
</evidence>
<feature type="transmembrane region" description="Helical" evidence="8">
    <location>
        <begin position="549"/>
        <end position="571"/>
    </location>
</feature>
<evidence type="ECO:0000256" key="1">
    <source>
        <dbReference type="ARBA" id="ARBA00004141"/>
    </source>
</evidence>
<dbReference type="OrthoDB" id="413008at2759"/>
<feature type="domain" description="Threonine/Serine exporter ThrE" evidence="10">
    <location>
        <begin position="627"/>
        <end position="770"/>
    </location>
</feature>
<dbReference type="AlphaFoldDB" id="A0A0W0D606"/>
<dbReference type="VEuPathDB" id="FungiDB:CAGL0G04433g"/>
<dbReference type="InterPro" id="IPR024528">
    <property type="entry name" value="ThrE_2"/>
</dbReference>
<evidence type="ECO:0000256" key="6">
    <source>
        <dbReference type="ARBA" id="ARBA00034125"/>
    </source>
</evidence>
<feature type="compositionally biased region" description="Low complexity" evidence="7">
    <location>
        <begin position="29"/>
        <end position="42"/>
    </location>
</feature>
<evidence type="ECO:0000256" key="4">
    <source>
        <dbReference type="ARBA" id="ARBA00022989"/>
    </source>
</evidence>
<dbReference type="EMBL" id="LLZZ01000107">
    <property type="protein sequence ID" value="KTB07577.1"/>
    <property type="molecule type" value="Genomic_DNA"/>
</dbReference>
<feature type="region of interest" description="Disordered" evidence="7">
    <location>
        <begin position="77"/>
        <end position="103"/>
    </location>
</feature>
<feature type="transmembrane region" description="Helical" evidence="8">
    <location>
        <begin position="491"/>
        <end position="511"/>
    </location>
</feature>